<protein>
    <recommendedName>
        <fullName evidence="5">Peptidase A1 domain-containing protein</fullName>
    </recommendedName>
</protein>
<dbReference type="InterPro" id="IPR034164">
    <property type="entry name" value="Pepsin-like_dom"/>
</dbReference>
<evidence type="ECO:0000256" key="1">
    <source>
        <dbReference type="ARBA" id="ARBA00007447"/>
    </source>
</evidence>
<dbReference type="PROSITE" id="PS51767">
    <property type="entry name" value="PEPTIDASE_A1"/>
    <property type="match status" value="1"/>
</dbReference>
<keyword evidence="2" id="KW-0645">Protease</keyword>
<feature type="region of interest" description="Disordered" evidence="3">
    <location>
        <begin position="45"/>
        <end position="88"/>
    </location>
</feature>
<gene>
    <name evidence="6" type="ORF">VTL71DRAFT_15789</name>
</gene>
<dbReference type="PANTHER" id="PTHR47966:SF47">
    <property type="entry name" value="ENDOPEPTIDASE, PUTATIVE (AFU_ORTHOLOGUE AFUA_3G01220)-RELATED"/>
    <property type="match status" value="1"/>
</dbReference>
<dbReference type="SUPFAM" id="SSF50630">
    <property type="entry name" value="Acid proteases"/>
    <property type="match status" value="1"/>
</dbReference>
<evidence type="ECO:0000256" key="4">
    <source>
        <dbReference type="SAM" id="SignalP"/>
    </source>
</evidence>
<accession>A0ABR4CCL1</accession>
<keyword evidence="2" id="KW-0378">Hydrolase</keyword>
<dbReference type="Pfam" id="PF00026">
    <property type="entry name" value="Asp"/>
    <property type="match status" value="2"/>
</dbReference>
<keyword evidence="2" id="KW-0064">Aspartyl protease</keyword>
<proteinExistence type="inferred from homology"/>
<keyword evidence="4" id="KW-0732">Signal</keyword>
<dbReference type="InterPro" id="IPR021109">
    <property type="entry name" value="Peptidase_aspartic_dom_sf"/>
</dbReference>
<comment type="caution">
    <text evidence="6">The sequence shown here is derived from an EMBL/GenBank/DDBJ whole genome shotgun (WGS) entry which is preliminary data.</text>
</comment>
<feature type="chain" id="PRO_5045871106" description="Peptidase A1 domain-containing protein" evidence="4">
    <location>
        <begin position="22"/>
        <end position="497"/>
    </location>
</feature>
<evidence type="ECO:0000313" key="6">
    <source>
        <dbReference type="EMBL" id="KAL2067693.1"/>
    </source>
</evidence>
<dbReference type="InterPro" id="IPR001461">
    <property type="entry name" value="Aspartic_peptidase_A1"/>
</dbReference>
<evidence type="ECO:0000259" key="5">
    <source>
        <dbReference type="PROSITE" id="PS51767"/>
    </source>
</evidence>
<evidence type="ECO:0000256" key="3">
    <source>
        <dbReference type="SAM" id="MobiDB-lite"/>
    </source>
</evidence>
<organism evidence="6 7">
    <name type="scientific">Oculimacula yallundae</name>
    <dbReference type="NCBI Taxonomy" id="86028"/>
    <lineage>
        <taxon>Eukaryota</taxon>
        <taxon>Fungi</taxon>
        <taxon>Dikarya</taxon>
        <taxon>Ascomycota</taxon>
        <taxon>Pezizomycotina</taxon>
        <taxon>Leotiomycetes</taxon>
        <taxon>Helotiales</taxon>
        <taxon>Ploettnerulaceae</taxon>
        <taxon>Oculimacula</taxon>
    </lineage>
</organism>
<name>A0ABR4CCL1_9HELO</name>
<dbReference type="CDD" id="cd05471">
    <property type="entry name" value="pepsin_like"/>
    <property type="match status" value="1"/>
</dbReference>
<evidence type="ECO:0000313" key="7">
    <source>
        <dbReference type="Proteomes" id="UP001595075"/>
    </source>
</evidence>
<feature type="signal peptide" evidence="4">
    <location>
        <begin position="1"/>
        <end position="21"/>
    </location>
</feature>
<evidence type="ECO:0000256" key="2">
    <source>
        <dbReference type="ARBA" id="ARBA00022750"/>
    </source>
</evidence>
<feature type="compositionally biased region" description="Basic and acidic residues" evidence="3">
    <location>
        <begin position="54"/>
        <end position="65"/>
    </location>
</feature>
<feature type="domain" description="Peptidase A1" evidence="5">
    <location>
        <begin position="100"/>
        <end position="492"/>
    </location>
</feature>
<comment type="similarity">
    <text evidence="1">Belongs to the peptidase A1 family.</text>
</comment>
<dbReference type="PROSITE" id="PS00141">
    <property type="entry name" value="ASP_PROTEASE"/>
    <property type="match status" value="1"/>
</dbReference>
<dbReference type="Gene3D" id="2.40.70.10">
    <property type="entry name" value="Acid Proteases"/>
    <property type="match status" value="2"/>
</dbReference>
<sequence length="497" mass="52833">MPALIGTCLLFLLLLIPAITASPAFLIDRSQPAPPDVNVTTWVAISRGNPRGDGAGRGDRYDGKGGKGRKAGPPRGAHGPTGRKKHGLSGLTSVQAGQAWYTAIQVGGKTYQVTVDTGSSDTWLATPTFSCIADNKSSVSQSFCDFGPLYKPGPEFSPIEIVNLNLYYGKGYVKGSFGMTKVSVGGITVNQQLAIVKEAGWISDGISSGMMGLSYPSITLAFSGANYSAGEPDYSTQIPYSPLFTTMWKEHKIPPTFSIAIGRPTSNTAAGPRTNNNSPGGYLAFGGLPPVSTAGKWARADIEAAINGSWTVPSSLPWPQIQFYTITPDAFLYTTTPAHLAPVWKPLNTTFPTSPSTSSSSSSPQKFQVLIDSGYTNTWLPTSIASHVASLFDPPAVLNPSGSGLSNQYSVRCDAKVPQIAIKIGGVILPWDKKDLIFPDYFNETLDVEKGCISGVANGGDELIDAPYTFGDSWMRSNLVVHDVGRGEIRIKSRGNY</sequence>
<dbReference type="InterPro" id="IPR001969">
    <property type="entry name" value="Aspartic_peptidase_AS"/>
</dbReference>
<dbReference type="InterPro" id="IPR033121">
    <property type="entry name" value="PEPTIDASE_A1"/>
</dbReference>
<dbReference type="EMBL" id="JAZHXI010000009">
    <property type="protein sequence ID" value="KAL2067693.1"/>
    <property type="molecule type" value="Genomic_DNA"/>
</dbReference>
<reference evidence="6 7" key="1">
    <citation type="journal article" date="2024" name="Commun. Biol.">
        <title>Comparative genomic analysis of thermophilic fungi reveals convergent evolutionary adaptations and gene losses.</title>
        <authorList>
            <person name="Steindorff A.S."/>
            <person name="Aguilar-Pontes M.V."/>
            <person name="Robinson A.J."/>
            <person name="Andreopoulos B."/>
            <person name="LaButti K."/>
            <person name="Kuo A."/>
            <person name="Mondo S."/>
            <person name="Riley R."/>
            <person name="Otillar R."/>
            <person name="Haridas S."/>
            <person name="Lipzen A."/>
            <person name="Grimwood J."/>
            <person name="Schmutz J."/>
            <person name="Clum A."/>
            <person name="Reid I.D."/>
            <person name="Moisan M.C."/>
            <person name="Butler G."/>
            <person name="Nguyen T.T.M."/>
            <person name="Dewar K."/>
            <person name="Conant G."/>
            <person name="Drula E."/>
            <person name="Henrissat B."/>
            <person name="Hansel C."/>
            <person name="Singer S."/>
            <person name="Hutchinson M.I."/>
            <person name="de Vries R.P."/>
            <person name="Natvig D.O."/>
            <person name="Powell A.J."/>
            <person name="Tsang A."/>
            <person name="Grigoriev I.V."/>
        </authorList>
    </citation>
    <scope>NUCLEOTIDE SEQUENCE [LARGE SCALE GENOMIC DNA]</scope>
    <source>
        <strain evidence="6 7">CBS 494.80</strain>
    </source>
</reference>
<keyword evidence="7" id="KW-1185">Reference proteome</keyword>
<dbReference type="PANTHER" id="PTHR47966">
    <property type="entry name" value="BETA-SITE APP-CLEAVING ENZYME, ISOFORM A-RELATED"/>
    <property type="match status" value="1"/>
</dbReference>
<dbReference type="Proteomes" id="UP001595075">
    <property type="component" value="Unassembled WGS sequence"/>
</dbReference>